<proteinExistence type="predicted"/>
<reference evidence="3" key="1">
    <citation type="submission" date="2020-05" db="EMBL/GenBank/DDBJ databases">
        <title>Mycena genomes resolve the evolution of fungal bioluminescence.</title>
        <authorList>
            <person name="Tsai I.J."/>
        </authorList>
    </citation>
    <scope>NUCLEOTIDE SEQUENCE</scope>
    <source>
        <strain evidence="3">160909Yilan</strain>
    </source>
</reference>
<evidence type="ECO:0000256" key="2">
    <source>
        <dbReference type="SAM" id="Phobius"/>
    </source>
</evidence>
<keyword evidence="2" id="KW-0812">Transmembrane</keyword>
<dbReference type="OrthoDB" id="258495at2759"/>
<keyword evidence="2" id="KW-1133">Transmembrane helix</keyword>
<dbReference type="EMBL" id="JACAZH010000001">
    <property type="protein sequence ID" value="KAF7377023.1"/>
    <property type="molecule type" value="Genomic_DNA"/>
</dbReference>
<feature type="compositionally biased region" description="Basic and acidic residues" evidence="1">
    <location>
        <begin position="498"/>
        <end position="511"/>
    </location>
</feature>
<evidence type="ECO:0000256" key="1">
    <source>
        <dbReference type="SAM" id="MobiDB-lite"/>
    </source>
</evidence>
<evidence type="ECO:0000313" key="3">
    <source>
        <dbReference type="EMBL" id="KAF7377023.1"/>
    </source>
</evidence>
<comment type="caution">
    <text evidence="3">The sequence shown here is derived from an EMBL/GenBank/DDBJ whole genome shotgun (WGS) entry which is preliminary data.</text>
</comment>
<dbReference type="AlphaFoldDB" id="A0A8H7DLS2"/>
<keyword evidence="4" id="KW-1185">Reference proteome</keyword>
<sequence>MDEHSRPEPECTYSITCDVESPSHASGMFSNSQHFTVTGGTFTNVTKNYAATPSHPSDLQMIPLADIDLRHEIRLDNSTVVIDHRRKQACVRRLYSAKVEGRKSNLTVAMYQGDDAEQEAFNYLYSAFQREFFASDCTLWIRPSTGRLCTELTPASDSLWLDEEPPEAAALSGIYGLNADAETISRFIDSLTLEQYHYICDWNLRQYRHIAISASTTVNLGAVFHYSGNLLKESMEIAFLPSTEAPTLCNWTIFGGSTRQVMPNGWTRFQSGEVFNNTLFISLYILGNADDHPWLSQANHIFRSLNITSNFEDYVLPCSIQFQLNFLETAGDPPEAFLFLCPREYFRTSSLSFRFPACPAYWSLDPSGIDRLSPEEATALGFTSFELATKVEGWAWDASIYEGLRQFHEAKGFDPCNQDVARHLGYPPYQVSPQGDAFAYEDDDFDADLDSDCESAYPNGYESECGPNSACDDSDADAESSHSEADVRDPAGANCGSEHTDISDCEGHDASESTSGAAPAYEISTIQKDIPEPTLSWSFKCLMVTQLALILFLALSWVYAHISVSFSLVL</sequence>
<name>A0A8H7DLS2_9AGAR</name>
<feature type="transmembrane region" description="Helical" evidence="2">
    <location>
        <begin position="547"/>
        <end position="569"/>
    </location>
</feature>
<accession>A0A8H7DLS2</accession>
<protein>
    <submittedName>
        <fullName evidence="3">Uncharacterized protein</fullName>
    </submittedName>
</protein>
<feature type="region of interest" description="Disordered" evidence="1">
    <location>
        <begin position="461"/>
        <end position="516"/>
    </location>
</feature>
<keyword evidence="2" id="KW-0472">Membrane</keyword>
<feature type="compositionally biased region" description="Basic and acidic residues" evidence="1">
    <location>
        <begin position="479"/>
        <end position="489"/>
    </location>
</feature>
<organism evidence="3 4">
    <name type="scientific">Mycena sanguinolenta</name>
    <dbReference type="NCBI Taxonomy" id="230812"/>
    <lineage>
        <taxon>Eukaryota</taxon>
        <taxon>Fungi</taxon>
        <taxon>Dikarya</taxon>
        <taxon>Basidiomycota</taxon>
        <taxon>Agaricomycotina</taxon>
        <taxon>Agaricomycetes</taxon>
        <taxon>Agaricomycetidae</taxon>
        <taxon>Agaricales</taxon>
        <taxon>Marasmiineae</taxon>
        <taxon>Mycenaceae</taxon>
        <taxon>Mycena</taxon>
    </lineage>
</organism>
<dbReference type="Proteomes" id="UP000623467">
    <property type="component" value="Unassembled WGS sequence"/>
</dbReference>
<evidence type="ECO:0000313" key="4">
    <source>
        <dbReference type="Proteomes" id="UP000623467"/>
    </source>
</evidence>
<gene>
    <name evidence="3" type="ORF">MSAN_00120400</name>
</gene>